<dbReference type="PANTHER" id="PTHR22854:SF2">
    <property type="entry name" value="INDOLE-3-GLYCEROL-PHOSPHATE SYNTHASE"/>
    <property type="match status" value="1"/>
</dbReference>
<evidence type="ECO:0000256" key="2">
    <source>
        <dbReference type="ARBA" id="ARBA00004696"/>
    </source>
</evidence>
<dbReference type="PATRIC" id="fig|74031.6.peg.1835"/>
<comment type="similarity">
    <text evidence="10">Belongs to the TrpC family.</text>
</comment>
<evidence type="ECO:0000256" key="5">
    <source>
        <dbReference type="ARBA" id="ARBA00022605"/>
    </source>
</evidence>
<dbReference type="GO" id="GO:0000162">
    <property type="term" value="P:L-tryptophan biosynthetic process"/>
    <property type="evidence" value="ECO:0007669"/>
    <property type="project" value="UniProtKB-UniRule"/>
</dbReference>
<proteinExistence type="inferred from homology"/>
<dbReference type="SUPFAM" id="SSF51366">
    <property type="entry name" value="Ribulose-phoshate binding barrel"/>
    <property type="match status" value="1"/>
</dbReference>
<dbReference type="NCBIfam" id="NF001370">
    <property type="entry name" value="PRK00278.1-2"/>
    <property type="match status" value="1"/>
</dbReference>
<dbReference type="Gene3D" id="3.20.20.70">
    <property type="entry name" value="Aldolase class I"/>
    <property type="match status" value="1"/>
</dbReference>
<reference evidence="13" key="1">
    <citation type="submission" date="2015-07" db="EMBL/GenBank/DDBJ databases">
        <title>Draft Genome Sequence of Roseovarius tolerans EL-164, a producer of N-Acylated Alanine Methyl Esters (NAMEs).</title>
        <authorList>
            <person name="Voget S."/>
            <person name="Bruns H."/>
            <person name="Wagner-Doebler I."/>
            <person name="Schulz S."/>
            <person name="Daniel R."/>
        </authorList>
    </citation>
    <scope>NUCLEOTIDE SEQUENCE [LARGE SCALE GENOMIC DNA]</scope>
    <source>
        <strain evidence="13">EL-164</strain>
    </source>
</reference>
<dbReference type="Proteomes" id="UP000037046">
    <property type="component" value="Unassembled WGS sequence"/>
</dbReference>
<accession>A0A0L6CUZ2</accession>
<evidence type="ECO:0000256" key="6">
    <source>
        <dbReference type="ARBA" id="ARBA00022793"/>
    </source>
</evidence>
<comment type="caution">
    <text evidence="12">The sequence shown here is derived from an EMBL/GenBank/DDBJ whole genome shotgun (WGS) entry which is preliminary data.</text>
</comment>
<dbReference type="PANTHER" id="PTHR22854">
    <property type="entry name" value="TRYPTOPHAN BIOSYNTHESIS PROTEIN"/>
    <property type="match status" value="1"/>
</dbReference>
<dbReference type="GO" id="GO:0004640">
    <property type="term" value="F:phosphoribosylanthranilate isomerase activity"/>
    <property type="evidence" value="ECO:0007669"/>
    <property type="project" value="TreeGrafter"/>
</dbReference>
<keyword evidence="6 10" id="KW-0210">Decarboxylase</keyword>
<dbReference type="EC" id="4.1.1.48" evidence="3 10"/>
<keyword evidence="9 10" id="KW-0456">Lyase</keyword>
<name>A0A0L6CUZ2_9RHOB</name>
<keyword evidence="7 10" id="KW-0822">Tryptophan biosynthesis</keyword>
<keyword evidence="5 10" id="KW-0028">Amino-acid biosynthesis</keyword>
<evidence type="ECO:0000256" key="3">
    <source>
        <dbReference type="ARBA" id="ARBA00012362"/>
    </source>
</evidence>
<evidence type="ECO:0000256" key="9">
    <source>
        <dbReference type="ARBA" id="ARBA00023239"/>
    </source>
</evidence>
<dbReference type="HAMAP" id="MF_00134_B">
    <property type="entry name" value="IGPS_B"/>
    <property type="match status" value="1"/>
</dbReference>
<dbReference type="InterPro" id="IPR045186">
    <property type="entry name" value="Indole-3-glycerol_P_synth"/>
</dbReference>
<dbReference type="NCBIfam" id="NF001377">
    <property type="entry name" value="PRK00278.2-4"/>
    <property type="match status" value="1"/>
</dbReference>
<sequence>MTTPTILDKIKTYKLEEIAAAKAVRPQDEIEAEAGDAPPVRPFGDALLQASKTGYGLIAEIKKASPSKGLIRQDFDPAALAEAYASGGATCLSVLTDTPSFQGAPEYLGQARAACDLPVLRKDFMYDPYQVAEARAWGADCILIIMASVSDAQALELEEAATRWGMDALIEVHNREELDRAHTLNSNMIGINNRDLNTFETSLDTTRKLAKFVAPDGLIVSESGLSTPDDLAEMARYGARSFLIGETLMRADDVAQATRDLLANPMKAGGV</sequence>
<protein>
    <recommendedName>
        <fullName evidence="4 10">Indole-3-glycerol phosphate synthase</fullName>
        <shortName evidence="10">IGPS</shortName>
        <ecNumber evidence="3 10">4.1.1.48</ecNumber>
    </recommendedName>
</protein>
<dbReference type="CDD" id="cd00331">
    <property type="entry name" value="IGPS"/>
    <property type="match status" value="1"/>
</dbReference>
<evidence type="ECO:0000259" key="11">
    <source>
        <dbReference type="Pfam" id="PF00218"/>
    </source>
</evidence>
<dbReference type="AlphaFoldDB" id="A0A0L6CUZ2"/>
<comment type="pathway">
    <text evidence="2 10">Amino-acid biosynthesis; L-tryptophan biosynthesis; L-tryptophan from chorismate: step 4/5.</text>
</comment>
<dbReference type="InterPro" id="IPR001468">
    <property type="entry name" value="Indole-3-GlycerolPSynthase_CS"/>
</dbReference>
<organism evidence="12 13">
    <name type="scientific">Roseovarius tolerans</name>
    <dbReference type="NCBI Taxonomy" id="74031"/>
    <lineage>
        <taxon>Bacteria</taxon>
        <taxon>Pseudomonadati</taxon>
        <taxon>Pseudomonadota</taxon>
        <taxon>Alphaproteobacteria</taxon>
        <taxon>Rhodobacterales</taxon>
        <taxon>Roseobacteraceae</taxon>
        <taxon>Roseovarius</taxon>
    </lineage>
</organism>
<evidence type="ECO:0000256" key="1">
    <source>
        <dbReference type="ARBA" id="ARBA00001633"/>
    </source>
</evidence>
<dbReference type="PROSITE" id="PS00614">
    <property type="entry name" value="IGPS"/>
    <property type="match status" value="1"/>
</dbReference>
<dbReference type="OrthoDB" id="9804217at2"/>
<comment type="catalytic activity">
    <reaction evidence="1 10">
        <text>1-(2-carboxyphenylamino)-1-deoxy-D-ribulose 5-phosphate + H(+) = (1S,2R)-1-C-(indol-3-yl)glycerol 3-phosphate + CO2 + H2O</text>
        <dbReference type="Rhea" id="RHEA:23476"/>
        <dbReference type="ChEBI" id="CHEBI:15377"/>
        <dbReference type="ChEBI" id="CHEBI:15378"/>
        <dbReference type="ChEBI" id="CHEBI:16526"/>
        <dbReference type="ChEBI" id="CHEBI:58613"/>
        <dbReference type="ChEBI" id="CHEBI:58866"/>
        <dbReference type="EC" id="4.1.1.48"/>
    </reaction>
</comment>
<keyword evidence="8 10" id="KW-0057">Aromatic amino acid biosynthesis</keyword>
<evidence type="ECO:0000313" key="12">
    <source>
        <dbReference type="EMBL" id="KNX41599.1"/>
    </source>
</evidence>
<dbReference type="EMBL" id="LGVV01000020">
    <property type="protein sequence ID" value="KNX41599.1"/>
    <property type="molecule type" value="Genomic_DNA"/>
</dbReference>
<dbReference type="NCBIfam" id="NF001373">
    <property type="entry name" value="PRK00278.1-6"/>
    <property type="match status" value="1"/>
</dbReference>
<evidence type="ECO:0000256" key="10">
    <source>
        <dbReference type="HAMAP-Rule" id="MF_00134"/>
    </source>
</evidence>
<evidence type="ECO:0000256" key="8">
    <source>
        <dbReference type="ARBA" id="ARBA00023141"/>
    </source>
</evidence>
<dbReference type="GO" id="GO:0004425">
    <property type="term" value="F:indole-3-glycerol-phosphate synthase activity"/>
    <property type="evidence" value="ECO:0007669"/>
    <property type="project" value="UniProtKB-UniRule"/>
</dbReference>
<dbReference type="Pfam" id="PF00218">
    <property type="entry name" value="IGPS"/>
    <property type="match status" value="1"/>
</dbReference>
<evidence type="ECO:0000256" key="7">
    <source>
        <dbReference type="ARBA" id="ARBA00022822"/>
    </source>
</evidence>
<dbReference type="InterPro" id="IPR011060">
    <property type="entry name" value="RibuloseP-bd_barrel"/>
</dbReference>
<evidence type="ECO:0000256" key="4">
    <source>
        <dbReference type="ARBA" id="ARBA00018080"/>
    </source>
</evidence>
<dbReference type="STRING" id="74031.SAMN04488077_108160"/>
<evidence type="ECO:0000313" key="13">
    <source>
        <dbReference type="Proteomes" id="UP000037046"/>
    </source>
</evidence>
<gene>
    <name evidence="10 12" type="primary">trpC</name>
    <name evidence="12" type="ORF">ROTO_17990</name>
</gene>
<feature type="domain" description="Indole-3-glycerol phosphate synthase" evidence="11">
    <location>
        <begin position="7"/>
        <end position="261"/>
    </location>
</feature>
<dbReference type="FunFam" id="3.20.20.70:FF:000024">
    <property type="entry name" value="Indole-3-glycerol phosphate synthase"/>
    <property type="match status" value="1"/>
</dbReference>
<dbReference type="InterPro" id="IPR013785">
    <property type="entry name" value="Aldolase_TIM"/>
</dbReference>
<keyword evidence="13" id="KW-1185">Reference proteome</keyword>
<dbReference type="UniPathway" id="UPA00035">
    <property type="reaction ID" value="UER00043"/>
</dbReference>
<dbReference type="InterPro" id="IPR013798">
    <property type="entry name" value="Indole-3-glycerol_P_synth_dom"/>
</dbReference>
<dbReference type="RefSeq" id="WP_050662695.1">
    <property type="nucleotide sequence ID" value="NZ_CP118494.1"/>
</dbReference>